<name>A0ABT7MIV6_9PSEU</name>
<dbReference type="EMBL" id="JASVWF010000013">
    <property type="protein sequence ID" value="MDL5160608.1"/>
    <property type="molecule type" value="Genomic_DNA"/>
</dbReference>
<dbReference type="RefSeq" id="WP_286057212.1">
    <property type="nucleotide sequence ID" value="NZ_JASVWF010000013.1"/>
</dbReference>
<accession>A0ABT7MIV6</accession>
<proteinExistence type="predicted"/>
<comment type="caution">
    <text evidence="1">The sequence shown here is derived from an EMBL/GenBank/DDBJ whole genome shotgun (WGS) entry which is preliminary data.</text>
</comment>
<dbReference type="Proteomes" id="UP001231924">
    <property type="component" value="Unassembled WGS sequence"/>
</dbReference>
<reference evidence="1 2" key="1">
    <citation type="submission" date="2023-06" db="EMBL/GenBank/DDBJ databases">
        <title>Actinomycetospora Odt1-22.</title>
        <authorList>
            <person name="Supong K."/>
        </authorList>
    </citation>
    <scope>NUCLEOTIDE SEQUENCE [LARGE SCALE GENOMIC DNA]</scope>
    <source>
        <strain evidence="1 2">Odt1-22</strain>
    </source>
</reference>
<evidence type="ECO:0000313" key="2">
    <source>
        <dbReference type="Proteomes" id="UP001231924"/>
    </source>
</evidence>
<organism evidence="1 2">
    <name type="scientific">Actinomycetospora termitidis</name>
    <dbReference type="NCBI Taxonomy" id="3053470"/>
    <lineage>
        <taxon>Bacteria</taxon>
        <taxon>Bacillati</taxon>
        <taxon>Actinomycetota</taxon>
        <taxon>Actinomycetes</taxon>
        <taxon>Pseudonocardiales</taxon>
        <taxon>Pseudonocardiaceae</taxon>
        <taxon>Actinomycetospora</taxon>
    </lineage>
</organism>
<protein>
    <recommendedName>
        <fullName evidence="3">DUF1330 domain-containing protein</fullName>
    </recommendedName>
</protein>
<gene>
    <name evidence="1" type="ORF">QRT03_31910</name>
</gene>
<evidence type="ECO:0008006" key="3">
    <source>
        <dbReference type="Google" id="ProtNLM"/>
    </source>
</evidence>
<sequence length="149" mass="15965">MDHGLPERVATLVEWIVADSVEGLRSGSGPFAPHLMLLDDRPRPEDRTLHHTRFGPDLAEGLEQARATVGPTTPATAYAIAWDGYATVGGERSDAVLVEVGTADEPDAWLLAQPYGTVARRFRGSRVERLGDLLVVDRPGSRLGGGVPS</sequence>
<keyword evidence="2" id="KW-1185">Reference proteome</keyword>
<evidence type="ECO:0000313" key="1">
    <source>
        <dbReference type="EMBL" id="MDL5160608.1"/>
    </source>
</evidence>